<sequence>MESAAVLFHITATLVRLDRGSLIQSCNLKRDLPGPVSPPPPPRPRRVRWLVAAVEFSTLLHFLSRARFNDMLNPAPAPAAPAAPNGALWSELMALHAADAFLMRAAAQLSAAIQTPTETFDEMGPWARTRAGTRAPMHLRKAFPHVHEFLHLEKTSSQLLPASTSGIAPHTPAISTVRPAPECEPCGVIGVMCPRPFGASLIASGRGPSGEELCPDPHVLSFGFDEGAGGIQGAGRIAPVLRERYGPDSFGMIIDEGHARSLRILWHVVRHAWRRGEGRGQCGHRDPGARRALQRPTLTSIGMLAAMVMQLEDKAPQSALEVNTVPFEMARCLGAHAHAMPRRLQGAPARGHGPVRVEEGGEDAAGGAYVSRADKHDASGERHRRWRQEQAAAVVNYRIVPARCTSSRLVAWLTTARAAALVRPLAAGFNLSVTAFGEQLPPADAPAGALALRAQGMIEPAPVTPAASIFVSPGVMVGSTDTRHTWALSRHIFRYAHNLLDLRDLNGMHTVNERIRANAFVEMITFFTTLILNANEAALCQCCAVEYRVDRSTKVTELYASD</sequence>
<comment type="caution">
    <text evidence="6">The sequence shown here is derived from an EMBL/GenBank/DDBJ whole genome shotgun (WGS) entry which is preliminary data.</text>
</comment>
<comment type="similarity">
    <text evidence="1">Belongs to the peptidase M20A family.</text>
</comment>
<name>A0AAD6V1K5_9AGAR</name>
<evidence type="ECO:0000256" key="4">
    <source>
        <dbReference type="ARBA" id="ARBA00022801"/>
    </source>
</evidence>
<keyword evidence="3" id="KW-0479">Metal-binding</keyword>
<evidence type="ECO:0000313" key="6">
    <source>
        <dbReference type="EMBL" id="KAJ7197356.1"/>
    </source>
</evidence>
<evidence type="ECO:0000256" key="5">
    <source>
        <dbReference type="ARBA" id="ARBA00022833"/>
    </source>
</evidence>
<keyword evidence="2" id="KW-0645">Protease</keyword>
<evidence type="ECO:0000313" key="7">
    <source>
        <dbReference type="Proteomes" id="UP001219525"/>
    </source>
</evidence>
<accession>A0AAD6V1K5</accession>
<dbReference type="InterPro" id="IPR047177">
    <property type="entry name" value="Pept_M20A"/>
</dbReference>
<dbReference type="AlphaFoldDB" id="A0AAD6V1K5"/>
<organism evidence="6 7">
    <name type="scientific">Mycena pura</name>
    <dbReference type="NCBI Taxonomy" id="153505"/>
    <lineage>
        <taxon>Eukaryota</taxon>
        <taxon>Fungi</taxon>
        <taxon>Dikarya</taxon>
        <taxon>Basidiomycota</taxon>
        <taxon>Agaricomycotina</taxon>
        <taxon>Agaricomycetes</taxon>
        <taxon>Agaricomycetidae</taxon>
        <taxon>Agaricales</taxon>
        <taxon>Marasmiineae</taxon>
        <taxon>Mycenaceae</taxon>
        <taxon>Mycena</taxon>
    </lineage>
</organism>
<keyword evidence="4" id="KW-0378">Hydrolase</keyword>
<keyword evidence="7" id="KW-1185">Reference proteome</keyword>
<keyword evidence="5" id="KW-0862">Zinc</keyword>
<dbReference type="PANTHER" id="PTHR45962">
    <property type="entry name" value="N-FATTY-ACYL-AMINO ACID SYNTHASE/HYDROLASE PM20D1"/>
    <property type="match status" value="1"/>
</dbReference>
<evidence type="ECO:0000256" key="1">
    <source>
        <dbReference type="ARBA" id="ARBA00006247"/>
    </source>
</evidence>
<dbReference type="GO" id="GO:0000328">
    <property type="term" value="C:fungal-type vacuole lumen"/>
    <property type="evidence" value="ECO:0007669"/>
    <property type="project" value="TreeGrafter"/>
</dbReference>
<dbReference type="SUPFAM" id="SSF53187">
    <property type="entry name" value="Zn-dependent exopeptidases"/>
    <property type="match status" value="1"/>
</dbReference>
<dbReference type="PANTHER" id="PTHR45962:SF1">
    <property type="entry name" value="N-FATTY-ACYL-AMINO ACID SYNTHASE_HYDROLASE PM20D1"/>
    <property type="match status" value="1"/>
</dbReference>
<gene>
    <name evidence="6" type="ORF">GGX14DRAFT_667829</name>
</gene>
<dbReference type="Proteomes" id="UP001219525">
    <property type="component" value="Unassembled WGS sequence"/>
</dbReference>
<protein>
    <submittedName>
        <fullName evidence="6">Uncharacterized protein</fullName>
    </submittedName>
</protein>
<dbReference type="Gene3D" id="1.10.150.900">
    <property type="match status" value="1"/>
</dbReference>
<dbReference type="GO" id="GO:0004180">
    <property type="term" value="F:carboxypeptidase activity"/>
    <property type="evidence" value="ECO:0007669"/>
    <property type="project" value="TreeGrafter"/>
</dbReference>
<dbReference type="EMBL" id="JARJCW010000078">
    <property type="protein sequence ID" value="KAJ7197356.1"/>
    <property type="molecule type" value="Genomic_DNA"/>
</dbReference>
<dbReference type="GO" id="GO:0051603">
    <property type="term" value="P:proteolysis involved in protein catabolic process"/>
    <property type="evidence" value="ECO:0007669"/>
    <property type="project" value="TreeGrafter"/>
</dbReference>
<evidence type="ECO:0000256" key="3">
    <source>
        <dbReference type="ARBA" id="ARBA00022723"/>
    </source>
</evidence>
<reference evidence="6" key="1">
    <citation type="submission" date="2023-03" db="EMBL/GenBank/DDBJ databases">
        <title>Massive genome expansion in bonnet fungi (Mycena s.s.) driven by repeated elements and novel gene families across ecological guilds.</title>
        <authorList>
            <consortium name="Lawrence Berkeley National Laboratory"/>
            <person name="Harder C.B."/>
            <person name="Miyauchi S."/>
            <person name="Viragh M."/>
            <person name="Kuo A."/>
            <person name="Thoen E."/>
            <person name="Andreopoulos B."/>
            <person name="Lu D."/>
            <person name="Skrede I."/>
            <person name="Drula E."/>
            <person name="Henrissat B."/>
            <person name="Morin E."/>
            <person name="Kohler A."/>
            <person name="Barry K."/>
            <person name="LaButti K."/>
            <person name="Morin E."/>
            <person name="Salamov A."/>
            <person name="Lipzen A."/>
            <person name="Mereny Z."/>
            <person name="Hegedus B."/>
            <person name="Baldrian P."/>
            <person name="Stursova M."/>
            <person name="Weitz H."/>
            <person name="Taylor A."/>
            <person name="Grigoriev I.V."/>
            <person name="Nagy L.G."/>
            <person name="Martin F."/>
            <person name="Kauserud H."/>
        </authorList>
    </citation>
    <scope>NUCLEOTIDE SEQUENCE</scope>
    <source>
        <strain evidence="6">9144</strain>
    </source>
</reference>
<proteinExistence type="inferred from homology"/>
<evidence type="ECO:0000256" key="2">
    <source>
        <dbReference type="ARBA" id="ARBA00022670"/>
    </source>
</evidence>
<dbReference type="GO" id="GO:0046872">
    <property type="term" value="F:metal ion binding"/>
    <property type="evidence" value="ECO:0007669"/>
    <property type="project" value="UniProtKB-KW"/>
</dbReference>